<evidence type="ECO:0000256" key="14">
    <source>
        <dbReference type="PROSITE-ProRule" id="PRU01023"/>
    </source>
</evidence>
<evidence type="ECO:0000256" key="8">
    <source>
        <dbReference type="ARBA" id="ARBA00022679"/>
    </source>
</evidence>
<comment type="function">
    <text evidence="1">Specifically methylates the cytosine at position 967 (m5C967) of 16S rRNA.</text>
</comment>
<keyword evidence="6" id="KW-0698">rRNA processing</keyword>
<dbReference type="Pfam" id="PF01189">
    <property type="entry name" value="Methyltr_RsmB-F"/>
    <property type="match status" value="1"/>
</dbReference>
<dbReference type="InterPro" id="IPR023267">
    <property type="entry name" value="RCMT"/>
</dbReference>
<evidence type="ECO:0000256" key="9">
    <source>
        <dbReference type="ARBA" id="ARBA00022691"/>
    </source>
</evidence>
<evidence type="ECO:0000259" key="15">
    <source>
        <dbReference type="PROSITE" id="PS51686"/>
    </source>
</evidence>
<feature type="binding site" evidence="14">
    <location>
        <position position="329"/>
    </location>
    <ligand>
        <name>S-adenosyl-L-methionine</name>
        <dbReference type="ChEBI" id="CHEBI:59789"/>
    </ligand>
</feature>
<dbReference type="InterPro" id="IPR054728">
    <property type="entry name" value="RsmB-like_ferredoxin"/>
</dbReference>
<dbReference type="GO" id="GO:0032259">
    <property type="term" value="P:methylation"/>
    <property type="evidence" value="ECO:0007669"/>
    <property type="project" value="UniProtKB-KW"/>
</dbReference>
<keyword evidence="9 14" id="KW-0949">S-adenosyl-L-methionine</keyword>
<dbReference type="InterPro" id="IPR049560">
    <property type="entry name" value="MeTrfase_RsmB-F_NOP2_cat"/>
</dbReference>
<proteinExistence type="inferred from homology"/>
<dbReference type="EMBL" id="JBHRRZ010000040">
    <property type="protein sequence ID" value="MFC2950158.1"/>
    <property type="molecule type" value="Genomic_DNA"/>
</dbReference>
<dbReference type="PRINTS" id="PR02008">
    <property type="entry name" value="RCMTFAMILY"/>
</dbReference>
<dbReference type="InterPro" id="IPR029063">
    <property type="entry name" value="SAM-dependent_MTases_sf"/>
</dbReference>
<dbReference type="Gene3D" id="3.40.50.150">
    <property type="entry name" value="Vaccinia Virus protein VP39"/>
    <property type="match status" value="1"/>
</dbReference>
<dbReference type="InterPro" id="IPR018314">
    <property type="entry name" value="RsmB/NOL1/NOP2-like_CS"/>
</dbReference>
<dbReference type="Proteomes" id="UP001595387">
    <property type="component" value="Unassembled WGS sequence"/>
</dbReference>
<evidence type="ECO:0000256" key="2">
    <source>
        <dbReference type="ARBA" id="ARBA00004496"/>
    </source>
</evidence>
<feature type="domain" description="SAM-dependent MTase RsmB/NOP-type" evidence="15">
    <location>
        <begin position="170"/>
        <end position="448"/>
    </location>
</feature>
<evidence type="ECO:0000256" key="6">
    <source>
        <dbReference type="ARBA" id="ARBA00022552"/>
    </source>
</evidence>
<name>A0ABV7AB26_9BACI</name>
<evidence type="ECO:0000256" key="3">
    <source>
        <dbReference type="ARBA" id="ARBA00007494"/>
    </source>
</evidence>
<evidence type="ECO:0000256" key="1">
    <source>
        <dbReference type="ARBA" id="ARBA00002724"/>
    </source>
</evidence>
<dbReference type="GO" id="GO:0008168">
    <property type="term" value="F:methyltransferase activity"/>
    <property type="evidence" value="ECO:0007669"/>
    <property type="project" value="UniProtKB-KW"/>
</dbReference>
<dbReference type="PANTHER" id="PTHR22807:SF53">
    <property type="entry name" value="RIBOSOMAL RNA SMALL SUBUNIT METHYLTRANSFERASE B-RELATED"/>
    <property type="match status" value="1"/>
</dbReference>
<comment type="catalytic activity">
    <reaction evidence="13">
        <text>cytidine(967) in 16S rRNA + S-adenosyl-L-methionine = 5-methylcytidine(967) in 16S rRNA + S-adenosyl-L-homocysteine + H(+)</text>
        <dbReference type="Rhea" id="RHEA:42748"/>
        <dbReference type="Rhea" id="RHEA-COMP:10219"/>
        <dbReference type="Rhea" id="RHEA-COMP:10220"/>
        <dbReference type="ChEBI" id="CHEBI:15378"/>
        <dbReference type="ChEBI" id="CHEBI:57856"/>
        <dbReference type="ChEBI" id="CHEBI:59789"/>
        <dbReference type="ChEBI" id="CHEBI:74483"/>
        <dbReference type="ChEBI" id="CHEBI:82748"/>
        <dbReference type="EC" id="2.1.1.176"/>
    </reaction>
</comment>
<evidence type="ECO:0000256" key="13">
    <source>
        <dbReference type="ARBA" id="ARBA00047283"/>
    </source>
</evidence>
<dbReference type="NCBIfam" id="TIGR00563">
    <property type="entry name" value="rsmB"/>
    <property type="match status" value="1"/>
</dbReference>
<dbReference type="PROSITE" id="PS01153">
    <property type="entry name" value="NOL1_NOP2_SUN"/>
    <property type="match status" value="1"/>
</dbReference>
<dbReference type="InterPro" id="IPR004573">
    <property type="entry name" value="rRNA_ssu_MeTfrase_B"/>
</dbReference>
<dbReference type="InterPro" id="IPR035926">
    <property type="entry name" value="NusB-like_sf"/>
</dbReference>
<dbReference type="NCBIfam" id="NF011494">
    <property type="entry name" value="PRK14902.1"/>
    <property type="match status" value="1"/>
</dbReference>
<sequence length="449" mass="51351">MSDYQLRNSILDVLIRIDQDKGFSHLLIDHELKSGKINAKDESLLTEVVYGTIQRKYTLDFYLEDFVNEKKKMDPWVRMLLRMSVYQMVFLDKIPDHAIIHEAVEIAKQRGHKGIASFVNGVLRSVQRKGVRETASIKDETKRLAVETSHPEWLVKRWVSFYGVDTAKEMCEANLARKTHSVRVQPMRISRDEAVDRLNEEGLKTRPSEFSRQGIIIEEGNVLKSSLYKEGYLTIQDQSSMLVAEMLRPEPGMKVLDACSAPGGKATHIAEKMNNQGSVHAYDLHKKKVKLIDEKSEALELSIIHANQADARKLREQHEEESFDRILVDAPCSGLGVVRGKPEIKYGKEEADIKRLSQIQYDILDHLAPLLKQDGLLVYSTCTVDMEENEQVVEKFLENHQNFQVDDSFFDELPDAIKGSAGITEYGLQLFPHSFQTDGFFLSRLRRKS</sequence>
<dbReference type="EC" id="2.1.1.176" evidence="4"/>
<protein>
    <recommendedName>
        <fullName evidence="4">16S rRNA (cytosine(967)-C(5))-methyltransferase</fullName>
        <ecNumber evidence="4">2.1.1.176</ecNumber>
    </recommendedName>
    <alternativeName>
        <fullName evidence="11">16S rRNA m5C967 methyltransferase</fullName>
    </alternativeName>
    <alternativeName>
        <fullName evidence="12">rRNA (cytosine-C(5)-)-methyltransferase RsmB</fullName>
    </alternativeName>
</protein>
<evidence type="ECO:0000256" key="4">
    <source>
        <dbReference type="ARBA" id="ARBA00012140"/>
    </source>
</evidence>
<dbReference type="Gene3D" id="1.10.940.10">
    <property type="entry name" value="NusB-like"/>
    <property type="match status" value="1"/>
</dbReference>
<evidence type="ECO:0000256" key="12">
    <source>
        <dbReference type="ARBA" id="ARBA00031088"/>
    </source>
</evidence>
<dbReference type="Pfam" id="PF01029">
    <property type="entry name" value="NusB"/>
    <property type="match status" value="1"/>
</dbReference>
<comment type="caution">
    <text evidence="16">The sequence shown here is derived from an EMBL/GenBank/DDBJ whole genome shotgun (WGS) entry which is preliminary data.</text>
</comment>
<evidence type="ECO:0000256" key="10">
    <source>
        <dbReference type="ARBA" id="ARBA00022884"/>
    </source>
</evidence>
<evidence type="ECO:0000313" key="16">
    <source>
        <dbReference type="EMBL" id="MFC2950158.1"/>
    </source>
</evidence>
<dbReference type="CDD" id="cd02440">
    <property type="entry name" value="AdoMet_MTases"/>
    <property type="match status" value="1"/>
</dbReference>
<reference evidence="17" key="1">
    <citation type="journal article" date="2019" name="Int. J. Syst. Evol. Microbiol.">
        <title>The Global Catalogue of Microorganisms (GCM) 10K type strain sequencing project: providing services to taxonomists for standard genome sequencing and annotation.</title>
        <authorList>
            <consortium name="The Broad Institute Genomics Platform"/>
            <consortium name="The Broad Institute Genome Sequencing Center for Infectious Disease"/>
            <person name="Wu L."/>
            <person name="Ma J."/>
        </authorList>
    </citation>
    <scope>NUCLEOTIDE SEQUENCE [LARGE SCALE GENOMIC DNA]</scope>
    <source>
        <strain evidence="17">KCTC 13193</strain>
    </source>
</reference>
<keyword evidence="8 14" id="KW-0808">Transferase</keyword>
<feature type="binding site" evidence="14">
    <location>
        <begin position="259"/>
        <end position="265"/>
    </location>
    <ligand>
        <name>S-adenosyl-L-methionine</name>
        <dbReference type="ChEBI" id="CHEBI:59789"/>
    </ligand>
</feature>
<evidence type="ECO:0000256" key="5">
    <source>
        <dbReference type="ARBA" id="ARBA00022490"/>
    </source>
</evidence>
<keyword evidence="17" id="KW-1185">Reference proteome</keyword>
<dbReference type="RefSeq" id="WP_390308185.1">
    <property type="nucleotide sequence ID" value="NZ_JBHRRZ010000040.1"/>
</dbReference>
<evidence type="ECO:0000313" key="17">
    <source>
        <dbReference type="Proteomes" id="UP001595387"/>
    </source>
</evidence>
<feature type="binding site" evidence="14">
    <location>
        <position position="310"/>
    </location>
    <ligand>
        <name>S-adenosyl-L-methionine</name>
        <dbReference type="ChEBI" id="CHEBI:59789"/>
    </ligand>
</feature>
<evidence type="ECO:0000256" key="7">
    <source>
        <dbReference type="ARBA" id="ARBA00022603"/>
    </source>
</evidence>
<keyword evidence="10 14" id="KW-0694">RNA-binding</keyword>
<gene>
    <name evidence="16" type="primary">rsmB</name>
    <name evidence="16" type="ORF">ACFODW_17685</name>
</gene>
<keyword evidence="7 14" id="KW-0489">Methyltransferase</keyword>
<dbReference type="InterPro" id="IPR006027">
    <property type="entry name" value="NusB_RsmB_TIM44"/>
</dbReference>
<dbReference type="PROSITE" id="PS51686">
    <property type="entry name" value="SAM_MT_RSMB_NOP"/>
    <property type="match status" value="1"/>
</dbReference>
<feature type="active site" description="Nucleophile" evidence="14">
    <location>
        <position position="382"/>
    </location>
</feature>
<organism evidence="16 17">
    <name type="scientific">Virgibacillus sediminis</name>
    <dbReference type="NCBI Taxonomy" id="202260"/>
    <lineage>
        <taxon>Bacteria</taxon>
        <taxon>Bacillati</taxon>
        <taxon>Bacillota</taxon>
        <taxon>Bacilli</taxon>
        <taxon>Bacillales</taxon>
        <taxon>Bacillaceae</taxon>
        <taxon>Virgibacillus</taxon>
    </lineage>
</organism>
<comment type="similarity">
    <text evidence="3 14">Belongs to the class I-like SAM-binding methyltransferase superfamily. RsmB/NOP family.</text>
</comment>
<dbReference type="InterPro" id="IPR001678">
    <property type="entry name" value="MeTrfase_RsmB-F_NOP2_dom"/>
</dbReference>
<comment type="subcellular location">
    <subcellularLocation>
        <location evidence="2">Cytoplasm</location>
    </subcellularLocation>
</comment>
<dbReference type="SUPFAM" id="SSF48013">
    <property type="entry name" value="NusB-like"/>
    <property type="match status" value="1"/>
</dbReference>
<dbReference type="Pfam" id="PF22458">
    <property type="entry name" value="RsmF-B_ferredox"/>
    <property type="match status" value="1"/>
</dbReference>
<dbReference type="SUPFAM" id="SSF53335">
    <property type="entry name" value="S-adenosyl-L-methionine-dependent methyltransferases"/>
    <property type="match status" value="1"/>
</dbReference>
<keyword evidence="5" id="KW-0963">Cytoplasm</keyword>
<dbReference type="Gene3D" id="3.30.70.1170">
    <property type="entry name" value="Sun protein, domain 3"/>
    <property type="match status" value="1"/>
</dbReference>
<feature type="binding site" evidence="14">
    <location>
        <position position="283"/>
    </location>
    <ligand>
        <name>S-adenosyl-L-methionine</name>
        <dbReference type="ChEBI" id="CHEBI:59789"/>
    </ligand>
</feature>
<evidence type="ECO:0000256" key="11">
    <source>
        <dbReference type="ARBA" id="ARBA00030399"/>
    </source>
</evidence>
<accession>A0ABV7AB26</accession>
<dbReference type="PANTHER" id="PTHR22807">
    <property type="entry name" value="NOP2 YEAST -RELATED NOL1/NOP2/FMU SUN DOMAIN-CONTAINING"/>
    <property type="match status" value="1"/>
</dbReference>